<dbReference type="GO" id="GO:0016998">
    <property type="term" value="P:cell wall macromolecule catabolic process"/>
    <property type="evidence" value="ECO:0007669"/>
    <property type="project" value="InterPro"/>
</dbReference>
<dbReference type="Gene3D" id="3.20.20.80">
    <property type="entry name" value="Glycosidases"/>
    <property type="match status" value="1"/>
</dbReference>
<evidence type="ECO:0008006" key="4">
    <source>
        <dbReference type="Google" id="ProtNLM"/>
    </source>
</evidence>
<dbReference type="GO" id="GO:0016052">
    <property type="term" value="P:carbohydrate catabolic process"/>
    <property type="evidence" value="ECO:0007669"/>
    <property type="project" value="TreeGrafter"/>
</dbReference>
<reference evidence="2" key="1">
    <citation type="submission" date="2019-04" db="EMBL/GenBank/DDBJ databases">
        <title>Evolution of Biomass-Degrading Anaerobic Consortia Revealed by Metagenomics.</title>
        <authorList>
            <person name="Peng X."/>
        </authorList>
    </citation>
    <scope>NUCLEOTIDE SEQUENCE</scope>
    <source>
        <strain evidence="2">SIG254</strain>
    </source>
</reference>
<comment type="caution">
    <text evidence="2">The sequence shown here is derived from an EMBL/GenBank/DDBJ whole genome shotgun (WGS) entry which is preliminary data.</text>
</comment>
<dbReference type="Gene3D" id="2.60.40.10">
    <property type="entry name" value="Immunoglobulins"/>
    <property type="match status" value="1"/>
</dbReference>
<accession>A0A927W644</accession>
<dbReference type="InterPro" id="IPR002053">
    <property type="entry name" value="Glyco_hydro_25"/>
</dbReference>
<dbReference type="SUPFAM" id="SSF51445">
    <property type="entry name" value="(Trans)glycosidases"/>
    <property type="match status" value="1"/>
</dbReference>
<dbReference type="PROSITE" id="PS51904">
    <property type="entry name" value="GLYCOSYL_HYDROL_F25_2"/>
    <property type="match status" value="1"/>
</dbReference>
<evidence type="ECO:0000313" key="3">
    <source>
        <dbReference type="Proteomes" id="UP000768462"/>
    </source>
</evidence>
<dbReference type="AlphaFoldDB" id="A0A927W644"/>
<dbReference type="Proteomes" id="UP000768462">
    <property type="component" value="Unassembled WGS sequence"/>
</dbReference>
<protein>
    <recommendedName>
        <fullName evidence="4">Muramidase</fullName>
    </recommendedName>
</protein>
<dbReference type="CDD" id="cd00599">
    <property type="entry name" value="GH25_muramidase"/>
    <property type="match status" value="1"/>
</dbReference>
<proteinExistence type="inferred from homology"/>
<dbReference type="Pfam" id="PF01183">
    <property type="entry name" value="Glyco_hydro_25"/>
    <property type="match status" value="1"/>
</dbReference>
<dbReference type="PANTHER" id="PTHR34135:SF2">
    <property type="entry name" value="LYSOZYME"/>
    <property type="match status" value="1"/>
</dbReference>
<sequence length="601" mass="71408">MQNKTSRNIIGPDLNEYRGDVNYTLLATQTPYAYLRGSGYGTGRFRIDRKFIEYVNGLKNVGVKTGAYHYAVPSTDLTTADVQCDGFIDILQQAYGPGRYGDLFPVIDIETPLDKSISTDVLLDWVDRFRKRFERKTRRKMMIYTGAFFIDLYNNFYHTKKGFILADMPLWIAMYPELPSNPPFPRDQGGWTRWRMWQFTETGTMPGVNPPVDLNYGPENLDLLTQPRNVRDFRAVATGQEIRMNWTKNTDIDLGGYNIFINSNYVTTLGRDANSYVLKLANKPSLGEKYIMSIEAFDTDGDFSQERASANVTFGRDIVLNNENSQECECNNRWNVDDYTDVKSVEFKDPVDSLAKRFIKPVERKEDFDIYDDFVETDDEFDDILYMKRLEAERAYKKYYDNRDSRDKFGLSEINRECRRENPYKKLDKKCENPCPRCNKNYEEHHEEYDKWNEDQYDDIEKEIHDDNDIIDRNNFKEHIDYEEIETKGIEEENDILLEDVENSKRYEKPVYDDILREEYEGDRRRLENRDPISYKVCEECVQPKSNCMKCEYLLQNMYLNNCDYGHKHHKKKYYDYKEYDECYPSKKSKKKKKHHKKHHR</sequence>
<evidence type="ECO:0000256" key="1">
    <source>
        <dbReference type="ARBA" id="ARBA00010646"/>
    </source>
</evidence>
<dbReference type="InterPro" id="IPR017853">
    <property type="entry name" value="GH"/>
</dbReference>
<gene>
    <name evidence="2" type="ORF">E7215_03650</name>
</gene>
<evidence type="ECO:0000313" key="2">
    <source>
        <dbReference type="EMBL" id="MBE6059255.1"/>
    </source>
</evidence>
<dbReference type="PANTHER" id="PTHR34135">
    <property type="entry name" value="LYSOZYME"/>
    <property type="match status" value="1"/>
</dbReference>
<dbReference type="GO" id="GO:0003796">
    <property type="term" value="F:lysozyme activity"/>
    <property type="evidence" value="ECO:0007669"/>
    <property type="project" value="InterPro"/>
</dbReference>
<dbReference type="InterPro" id="IPR013783">
    <property type="entry name" value="Ig-like_fold"/>
</dbReference>
<organism evidence="2 3">
    <name type="scientific">Clostridium sulfidigenes</name>
    <dbReference type="NCBI Taxonomy" id="318464"/>
    <lineage>
        <taxon>Bacteria</taxon>
        <taxon>Bacillati</taxon>
        <taxon>Bacillota</taxon>
        <taxon>Clostridia</taxon>
        <taxon>Eubacteriales</taxon>
        <taxon>Clostridiaceae</taxon>
        <taxon>Clostridium</taxon>
    </lineage>
</organism>
<name>A0A927W644_9CLOT</name>
<dbReference type="GO" id="GO:0009253">
    <property type="term" value="P:peptidoglycan catabolic process"/>
    <property type="evidence" value="ECO:0007669"/>
    <property type="project" value="InterPro"/>
</dbReference>
<dbReference type="EMBL" id="SVCM01000042">
    <property type="protein sequence ID" value="MBE6059255.1"/>
    <property type="molecule type" value="Genomic_DNA"/>
</dbReference>
<comment type="similarity">
    <text evidence="1">Belongs to the glycosyl hydrolase 25 family.</text>
</comment>